<evidence type="ECO:0000313" key="3">
    <source>
        <dbReference type="Proteomes" id="UP001066276"/>
    </source>
</evidence>
<reference evidence="2" key="1">
    <citation type="journal article" date="2022" name="bioRxiv">
        <title>Sequencing and chromosome-scale assembly of the giantPleurodeles waltlgenome.</title>
        <authorList>
            <person name="Brown T."/>
            <person name="Elewa A."/>
            <person name="Iarovenko S."/>
            <person name="Subramanian E."/>
            <person name="Araus A.J."/>
            <person name="Petzold A."/>
            <person name="Susuki M."/>
            <person name="Suzuki K.-i.T."/>
            <person name="Hayashi T."/>
            <person name="Toyoda A."/>
            <person name="Oliveira C."/>
            <person name="Osipova E."/>
            <person name="Leigh N.D."/>
            <person name="Simon A."/>
            <person name="Yun M.H."/>
        </authorList>
    </citation>
    <scope>NUCLEOTIDE SEQUENCE</scope>
    <source>
        <strain evidence="2">20211129_DDA</strain>
        <tissue evidence="2">Liver</tissue>
    </source>
</reference>
<feature type="region of interest" description="Disordered" evidence="1">
    <location>
        <begin position="85"/>
        <end position="126"/>
    </location>
</feature>
<comment type="caution">
    <text evidence="2">The sequence shown here is derived from an EMBL/GenBank/DDBJ whole genome shotgun (WGS) entry which is preliminary data.</text>
</comment>
<gene>
    <name evidence="2" type="ORF">NDU88_005194</name>
</gene>
<keyword evidence="3" id="KW-1185">Reference proteome</keyword>
<evidence type="ECO:0000313" key="2">
    <source>
        <dbReference type="EMBL" id="KAJ1092080.1"/>
    </source>
</evidence>
<protein>
    <submittedName>
        <fullName evidence="2">Uncharacterized protein</fullName>
    </submittedName>
</protein>
<accession>A0AAV7LNF2</accession>
<name>A0AAV7LNF2_PLEWA</name>
<proteinExistence type="predicted"/>
<dbReference type="EMBL" id="JANPWB010000015">
    <property type="protein sequence ID" value="KAJ1092080.1"/>
    <property type="molecule type" value="Genomic_DNA"/>
</dbReference>
<sequence>MASPSQPIHQLGAMLKKHMGMFDKVPQAIQDSKVAMETQLGAIQVETGLLQADHTKLVAREAEVELTPTSLRSTMMTVQGQLKTLQAKSGNSSCEPRTQRGARDATTSTFGVPREGKGRQRGTLSG</sequence>
<dbReference type="AlphaFoldDB" id="A0AAV7LNF2"/>
<evidence type="ECO:0000256" key="1">
    <source>
        <dbReference type="SAM" id="MobiDB-lite"/>
    </source>
</evidence>
<feature type="compositionally biased region" description="Polar residues" evidence="1">
    <location>
        <begin position="85"/>
        <end position="96"/>
    </location>
</feature>
<dbReference type="Proteomes" id="UP001066276">
    <property type="component" value="Chromosome 11"/>
</dbReference>
<organism evidence="2 3">
    <name type="scientific">Pleurodeles waltl</name>
    <name type="common">Iberian ribbed newt</name>
    <dbReference type="NCBI Taxonomy" id="8319"/>
    <lineage>
        <taxon>Eukaryota</taxon>
        <taxon>Metazoa</taxon>
        <taxon>Chordata</taxon>
        <taxon>Craniata</taxon>
        <taxon>Vertebrata</taxon>
        <taxon>Euteleostomi</taxon>
        <taxon>Amphibia</taxon>
        <taxon>Batrachia</taxon>
        <taxon>Caudata</taxon>
        <taxon>Salamandroidea</taxon>
        <taxon>Salamandridae</taxon>
        <taxon>Pleurodelinae</taxon>
        <taxon>Pleurodeles</taxon>
    </lineage>
</organism>